<dbReference type="InterPro" id="IPR009057">
    <property type="entry name" value="Homeodomain-like_sf"/>
</dbReference>
<keyword evidence="1" id="KW-0805">Transcription regulation</keyword>
<dbReference type="InterPro" id="IPR001647">
    <property type="entry name" value="HTH_TetR"/>
</dbReference>
<protein>
    <submittedName>
        <fullName evidence="6">TetR/AcrR family transcriptional regulator</fullName>
    </submittedName>
</protein>
<evidence type="ECO:0000259" key="5">
    <source>
        <dbReference type="PROSITE" id="PS50977"/>
    </source>
</evidence>
<dbReference type="SUPFAM" id="SSF46689">
    <property type="entry name" value="Homeodomain-like"/>
    <property type="match status" value="1"/>
</dbReference>
<feature type="DNA-binding region" description="H-T-H motif" evidence="4">
    <location>
        <begin position="42"/>
        <end position="61"/>
    </location>
</feature>
<dbReference type="PANTHER" id="PTHR30055">
    <property type="entry name" value="HTH-TYPE TRANSCRIPTIONAL REGULATOR RUTR"/>
    <property type="match status" value="1"/>
</dbReference>
<dbReference type="EMBL" id="JBHSOF010000017">
    <property type="protein sequence ID" value="MFC5664438.1"/>
    <property type="molecule type" value="Genomic_DNA"/>
</dbReference>
<dbReference type="InterPro" id="IPR025996">
    <property type="entry name" value="MT1864/Rv1816-like_C"/>
</dbReference>
<evidence type="ECO:0000256" key="3">
    <source>
        <dbReference type="ARBA" id="ARBA00023163"/>
    </source>
</evidence>
<evidence type="ECO:0000256" key="4">
    <source>
        <dbReference type="PROSITE-ProRule" id="PRU00335"/>
    </source>
</evidence>
<keyword evidence="2 4" id="KW-0238">DNA-binding</keyword>
<evidence type="ECO:0000313" key="7">
    <source>
        <dbReference type="Proteomes" id="UP001595975"/>
    </source>
</evidence>
<dbReference type="PANTHER" id="PTHR30055:SF243">
    <property type="entry name" value="HTH-TYPE TRANSCRIPTIONAL REGULATOR RV1816"/>
    <property type="match status" value="1"/>
</dbReference>
<feature type="domain" description="HTH tetR-type" evidence="5">
    <location>
        <begin position="19"/>
        <end position="79"/>
    </location>
</feature>
<accession>A0ABW0X1N7</accession>
<dbReference type="Pfam" id="PF00440">
    <property type="entry name" value="TetR_N"/>
    <property type="match status" value="1"/>
</dbReference>
<dbReference type="InterPro" id="IPR050109">
    <property type="entry name" value="HTH-type_TetR-like_transc_reg"/>
</dbReference>
<sequence>MSADASATVLPSLRQRRRAVATQEIVAAAESHLAEHGLHALSLRAVARGLGMTVQGLYHYFPNRDALVTVLVAKAYEDLADAVTAAVDTMTDEPAALRFLAAAEGYRRWAVTHPELFQLLYGAPLRHYEAPAEGPTVLAMRRVGEVFQRELFGGFTTSQLAAADTRVLSSALRADLERLIPHGPDTLPPPAAALLVSAWGHMHGMVVLEVFGHTTFIGEHQAEIFRMAMRDLVEDVHRRITAQPHAEPQ</sequence>
<dbReference type="PRINTS" id="PR00455">
    <property type="entry name" value="HTHTETR"/>
</dbReference>
<keyword evidence="7" id="KW-1185">Reference proteome</keyword>
<dbReference type="Gene3D" id="1.10.357.10">
    <property type="entry name" value="Tetracycline Repressor, domain 2"/>
    <property type="match status" value="1"/>
</dbReference>
<name>A0ABW0X1N7_9ACTN</name>
<reference evidence="7" key="1">
    <citation type="journal article" date="2019" name="Int. J. Syst. Evol. Microbiol.">
        <title>The Global Catalogue of Microorganisms (GCM) 10K type strain sequencing project: providing services to taxonomists for standard genome sequencing and annotation.</title>
        <authorList>
            <consortium name="The Broad Institute Genomics Platform"/>
            <consortium name="The Broad Institute Genome Sequencing Center for Infectious Disease"/>
            <person name="Wu L."/>
            <person name="Ma J."/>
        </authorList>
    </citation>
    <scope>NUCLEOTIDE SEQUENCE [LARGE SCALE GENOMIC DNA]</scope>
    <source>
        <strain evidence="7">CGMCC 4.1437</strain>
    </source>
</reference>
<organism evidence="6 7">
    <name type="scientific">Kitasatospora misakiensis</name>
    <dbReference type="NCBI Taxonomy" id="67330"/>
    <lineage>
        <taxon>Bacteria</taxon>
        <taxon>Bacillati</taxon>
        <taxon>Actinomycetota</taxon>
        <taxon>Actinomycetes</taxon>
        <taxon>Kitasatosporales</taxon>
        <taxon>Streptomycetaceae</taxon>
        <taxon>Kitasatospora</taxon>
    </lineage>
</organism>
<dbReference type="Pfam" id="PF13305">
    <property type="entry name" value="TetR_C_33"/>
    <property type="match status" value="1"/>
</dbReference>
<evidence type="ECO:0000256" key="2">
    <source>
        <dbReference type="ARBA" id="ARBA00023125"/>
    </source>
</evidence>
<keyword evidence="3" id="KW-0804">Transcription</keyword>
<proteinExistence type="predicted"/>
<dbReference type="RefSeq" id="WP_380226135.1">
    <property type="nucleotide sequence ID" value="NZ_JBHSOF010000017.1"/>
</dbReference>
<dbReference type="Proteomes" id="UP001595975">
    <property type="component" value="Unassembled WGS sequence"/>
</dbReference>
<comment type="caution">
    <text evidence="6">The sequence shown here is derived from an EMBL/GenBank/DDBJ whole genome shotgun (WGS) entry which is preliminary data.</text>
</comment>
<evidence type="ECO:0000256" key="1">
    <source>
        <dbReference type="ARBA" id="ARBA00023015"/>
    </source>
</evidence>
<gene>
    <name evidence="6" type="ORF">ACFP3U_15770</name>
</gene>
<dbReference type="SUPFAM" id="SSF48498">
    <property type="entry name" value="Tetracyclin repressor-like, C-terminal domain"/>
    <property type="match status" value="1"/>
</dbReference>
<dbReference type="InterPro" id="IPR036271">
    <property type="entry name" value="Tet_transcr_reg_TetR-rel_C_sf"/>
</dbReference>
<dbReference type="PROSITE" id="PS50977">
    <property type="entry name" value="HTH_TETR_2"/>
    <property type="match status" value="1"/>
</dbReference>
<evidence type="ECO:0000313" key="6">
    <source>
        <dbReference type="EMBL" id="MFC5664438.1"/>
    </source>
</evidence>